<dbReference type="SUPFAM" id="SSF51735">
    <property type="entry name" value="NAD(P)-binding Rossmann-fold domains"/>
    <property type="match status" value="1"/>
</dbReference>
<evidence type="ECO:0000313" key="1">
    <source>
        <dbReference type="EMBL" id="OTA01727.1"/>
    </source>
</evidence>
<gene>
    <name evidence="1" type="ORF">A9Z42_0020470</name>
</gene>
<dbReference type="PANTHER" id="PTHR14097">
    <property type="entry name" value="OXIDOREDUCTASE HTATIP2"/>
    <property type="match status" value="1"/>
</dbReference>
<dbReference type="AlphaFoldDB" id="A0A2H2YZL7"/>
<sequence>MHLILTGATGLVGSGALDAMINDTRISKISIISRRPVPMADDAKDPRINVIIHKNFGQYYSSILEQLKDANGCVWALGISQSKVTKDEYITITRDYALAAARAFSSLSTSQDQPFRFVYVSGEGATQEPGHFTPMFSRIKGETEAALAEMSNELRTMRVHSVRLGGVDASRHDAIKKYIPDPGALYRAMGSILYPVMRTLLPLGLAPTDVAGDYLVKMAMGKLDDRLEGPGAVKNGLSWTLNNKAMRRVAGR</sequence>
<accession>A0A2H2YZL7</accession>
<name>A0A2H2YZL7_TRIPA</name>
<keyword evidence="2" id="KW-1185">Reference proteome</keyword>
<comment type="caution">
    <text evidence="1">The sequence shown here is derived from an EMBL/GenBank/DDBJ whole genome shotgun (WGS) entry which is preliminary data.</text>
</comment>
<dbReference type="OrthoDB" id="9975943at2759"/>
<organism evidence="1 2">
    <name type="scientific">Trichoderma parareesei</name>
    <name type="common">Filamentous fungus</name>
    <dbReference type="NCBI Taxonomy" id="858221"/>
    <lineage>
        <taxon>Eukaryota</taxon>
        <taxon>Fungi</taxon>
        <taxon>Dikarya</taxon>
        <taxon>Ascomycota</taxon>
        <taxon>Pezizomycotina</taxon>
        <taxon>Sordariomycetes</taxon>
        <taxon>Hypocreomycetidae</taxon>
        <taxon>Hypocreales</taxon>
        <taxon>Hypocreaceae</taxon>
        <taxon>Trichoderma</taxon>
    </lineage>
</organism>
<dbReference type="InterPro" id="IPR036291">
    <property type="entry name" value="NAD(P)-bd_dom_sf"/>
</dbReference>
<protein>
    <submittedName>
        <fullName evidence="1">Nucleoside diphosphate sugar epimerase, secreted</fullName>
    </submittedName>
</protein>
<reference evidence="1 2" key="1">
    <citation type="journal article" date="2015" name="Genome Announc.">
        <title>Genome sequence and annotation of Trichoderma parareesei, the ancestor of the cellulase producer Trichoderma reesei.</title>
        <authorList>
            <person name="Yang D."/>
            <person name="Pomraning K."/>
            <person name="Kopchinskiy A."/>
            <person name="Karimi Aghcheh R."/>
            <person name="Atanasova L."/>
            <person name="Chenthamara K."/>
            <person name="Baker S.E."/>
            <person name="Zhang R."/>
            <person name="Shen Q."/>
            <person name="Freitag M."/>
            <person name="Kubicek C.P."/>
            <person name="Druzhinina I.S."/>
        </authorList>
    </citation>
    <scope>NUCLEOTIDE SEQUENCE [LARGE SCALE GENOMIC DNA]</scope>
    <source>
        <strain evidence="1 2">CBS 125925</strain>
    </source>
</reference>
<dbReference type="Proteomes" id="UP000219286">
    <property type="component" value="Unassembled WGS sequence"/>
</dbReference>
<dbReference type="PANTHER" id="PTHR14097:SF8">
    <property type="entry name" value="NAD(P)-BINDING DOMAIN-CONTAINING PROTEIN"/>
    <property type="match status" value="1"/>
</dbReference>
<proteinExistence type="predicted"/>
<dbReference type="EMBL" id="LFMI01000230">
    <property type="protein sequence ID" value="OTA01727.1"/>
    <property type="molecule type" value="Genomic_DNA"/>
</dbReference>
<dbReference type="Gene3D" id="3.40.50.720">
    <property type="entry name" value="NAD(P)-binding Rossmann-like Domain"/>
    <property type="match status" value="1"/>
</dbReference>
<evidence type="ECO:0000313" key="2">
    <source>
        <dbReference type="Proteomes" id="UP000219286"/>
    </source>
</evidence>